<sequence>MRHRSCPERAAGHRSASPMRRRLAAFLCWSFASCFVPLSASGALADSGKGGKNGSDPAGNSGNTGTGGDVRSPPGRDGGSNRETHEDAREAVAQGKILPLSKLLALIDRDLYGMVIAVDLVRLGGSDVYRLKTRDGAGVIRDLRVDARTGRFVKF</sequence>
<feature type="signal peptide" evidence="2">
    <location>
        <begin position="1"/>
        <end position="45"/>
    </location>
</feature>
<dbReference type="OrthoDB" id="8282977at2"/>
<feature type="chain" id="PRO_5008097888" description="PepSY domain-containing protein" evidence="2">
    <location>
        <begin position="46"/>
        <end position="155"/>
    </location>
</feature>
<dbReference type="AlphaFoldDB" id="A0A178YFY2"/>
<keyword evidence="4" id="KW-1185">Reference proteome</keyword>
<gene>
    <name evidence="3" type="ORF">ATB98_10290</name>
</gene>
<evidence type="ECO:0000313" key="3">
    <source>
        <dbReference type="EMBL" id="OAP46360.1"/>
    </source>
</evidence>
<evidence type="ECO:0000313" key="4">
    <source>
        <dbReference type="Proteomes" id="UP000078507"/>
    </source>
</evidence>
<name>A0A178YFY2_SINSA</name>
<evidence type="ECO:0008006" key="5">
    <source>
        <dbReference type="Google" id="ProtNLM"/>
    </source>
</evidence>
<dbReference type="EMBL" id="LNQB01000069">
    <property type="protein sequence ID" value="OAP46360.1"/>
    <property type="molecule type" value="Genomic_DNA"/>
</dbReference>
<dbReference type="STRING" id="36856.ATB98_10290"/>
<accession>A0A178YFY2</accession>
<feature type="compositionally biased region" description="Basic and acidic residues" evidence="1">
    <location>
        <begin position="79"/>
        <end position="90"/>
    </location>
</feature>
<evidence type="ECO:0000256" key="2">
    <source>
        <dbReference type="SAM" id="SignalP"/>
    </source>
</evidence>
<proteinExistence type="predicted"/>
<comment type="caution">
    <text evidence="3">The sequence shown here is derived from an EMBL/GenBank/DDBJ whole genome shotgun (WGS) entry which is preliminary data.</text>
</comment>
<keyword evidence="2" id="KW-0732">Signal</keyword>
<protein>
    <recommendedName>
        <fullName evidence="5">PepSY domain-containing protein</fullName>
    </recommendedName>
</protein>
<dbReference type="PROSITE" id="PS51257">
    <property type="entry name" value="PROKAR_LIPOPROTEIN"/>
    <property type="match status" value="1"/>
</dbReference>
<reference evidence="3 4" key="1">
    <citation type="submission" date="2015-11" db="EMBL/GenBank/DDBJ databases">
        <title>Ensifer anhuiense sp. nov., an effective nitrogen fixation bacterium with Glycine soja.</title>
        <authorList>
            <person name="Yan H."/>
            <person name="Chen W."/>
        </authorList>
    </citation>
    <scope>NUCLEOTIDE SEQUENCE [LARGE SCALE GENOMIC DNA]</scope>
    <source>
        <strain evidence="3 4">LMG 7837</strain>
    </source>
</reference>
<feature type="region of interest" description="Disordered" evidence="1">
    <location>
        <begin position="46"/>
        <end position="90"/>
    </location>
</feature>
<organism evidence="3 4">
    <name type="scientific">Sinorhizobium saheli</name>
    <dbReference type="NCBI Taxonomy" id="36856"/>
    <lineage>
        <taxon>Bacteria</taxon>
        <taxon>Pseudomonadati</taxon>
        <taxon>Pseudomonadota</taxon>
        <taxon>Alphaproteobacteria</taxon>
        <taxon>Hyphomicrobiales</taxon>
        <taxon>Rhizobiaceae</taxon>
        <taxon>Sinorhizobium/Ensifer group</taxon>
        <taxon>Sinorhizobium</taxon>
    </lineage>
</organism>
<dbReference type="Proteomes" id="UP000078507">
    <property type="component" value="Unassembled WGS sequence"/>
</dbReference>
<evidence type="ECO:0000256" key="1">
    <source>
        <dbReference type="SAM" id="MobiDB-lite"/>
    </source>
</evidence>